<evidence type="ECO:0000256" key="5">
    <source>
        <dbReference type="ARBA" id="ARBA00038359"/>
    </source>
</evidence>
<feature type="domain" description="Rhodopsin" evidence="8">
    <location>
        <begin position="2"/>
        <end position="102"/>
    </location>
</feature>
<comment type="subcellular location">
    <subcellularLocation>
        <location evidence="1">Membrane</location>
        <topology evidence="1">Multi-pass membrane protein</topology>
    </subcellularLocation>
</comment>
<feature type="compositionally biased region" description="Basic and acidic residues" evidence="6">
    <location>
        <begin position="139"/>
        <end position="149"/>
    </location>
</feature>
<dbReference type="RefSeq" id="XP_022470608.1">
    <property type="nucleotide sequence ID" value="XM_022622844.1"/>
</dbReference>
<dbReference type="OrthoDB" id="3648173at2759"/>
<keyword evidence="10" id="KW-1185">Reference proteome</keyword>
<dbReference type="EMBL" id="MJBS01000119">
    <property type="protein sequence ID" value="OHE93443.1"/>
    <property type="molecule type" value="Genomic_DNA"/>
</dbReference>
<name>A0A1G4AWH4_9PEZI</name>
<comment type="caution">
    <text evidence="9">The sequence shown here is derived from an EMBL/GenBank/DDBJ whole genome shotgun (WGS) entry which is preliminary data.</text>
</comment>
<feature type="compositionally biased region" description="Polar residues" evidence="6">
    <location>
        <begin position="150"/>
        <end position="164"/>
    </location>
</feature>
<comment type="similarity">
    <text evidence="5">Belongs to the SAT4 family.</text>
</comment>
<dbReference type="Pfam" id="PF20684">
    <property type="entry name" value="Fung_rhodopsin"/>
    <property type="match status" value="1"/>
</dbReference>
<evidence type="ECO:0000256" key="3">
    <source>
        <dbReference type="ARBA" id="ARBA00022989"/>
    </source>
</evidence>
<feature type="region of interest" description="Disordered" evidence="6">
    <location>
        <begin position="182"/>
        <end position="213"/>
    </location>
</feature>
<dbReference type="PANTHER" id="PTHR33048">
    <property type="entry name" value="PTH11-LIKE INTEGRAL MEMBRANE PROTEIN (AFU_ORTHOLOGUE AFUA_5G11245)"/>
    <property type="match status" value="1"/>
</dbReference>
<dbReference type="GO" id="GO:0016020">
    <property type="term" value="C:membrane"/>
    <property type="evidence" value="ECO:0007669"/>
    <property type="project" value="UniProtKB-SubCell"/>
</dbReference>
<dbReference type="InterPro" id="IPR049326">
    <property type="entry name" value="Rhodopsin_dom_fungi"/>
</dbReference>
<feature type="region of interest" description="Disordered" evidence="6">
    <location>
        <begin position="105"/>
        <end position="164"/>
    </location>
</feature>
<evidence type="ECO:0000313" key="10">
    <source>
        <dbReference type="Proteomes" id="UP000176998"/>
    </source>
</evidence>
<dbReference type="STRING" id="1209926.A0A1G4AWH4"/>
<dbReference type="PANTHER" id="PTHR33048:SF47">
    <property type="entry name" value="INTEGRAL MEMBRANE PROTEIN-RELATED"/>
    <property type="match status" value="1"/>
</dbReference>
<keyword evidence="2 7" id="KW-0812">Transmembrane</keyword>
<reference evidence="9 10" key="1">
    <citation type="submission" date="2016-09" db="EMBL/GenBank/DDBJ databases">
        <authorList>
            <person name="Capua I."/>
            <person name="De Benedictis P."/>
            <person name="Joannis T."/>
            <person name="Lombin L.H."/>
            <person name="Cattoli G."/>
        </authorList>
    </citation>
    <scope>NUCLEOTIDE SEQUENCE [LARGE SCALE GENOMIC DNA]</scope>
    <source>
        <strain evidence="9 10">IMI 309357</strain>
    </source>
</reference>
<keyword evidence="3 7" id="KW-1133">Transmembrane helix</keyword>
<proteinExistence type="inferred from homology"/>
<accession>A0A1G4AWH4</accession>
<keyword evidence="4 7" id="KW-0472">Membrane</keyword>
<evidence type="ECO:0000256" key="2">
    <source>
        <dbReference type="ARBA" id="ARBA00022692"/>
    </source>
</evidence>
<dbReference type="Proteomes" id="UP000176998">
    <property type="component" value="Unassembled WGS sequence"/>
</dbReference>
<evidence type="ECO:0000313" key="9">
    <source>
        <dbReference type="EMBL" id="OHE93443.1"/>
    </source>
</evidence>
<evidence type="ECO:0000259" key="8">
    <source>
        <dbReference type="Pfam" id="PF20684"/>
    </source>
</evidence>
<evidence type="ECO:0000256" key="4">
    <source>
        <dbReference type="ARBA" id="ARBA00023136"/>
    </source>
</evidence>
<evidence type="ECO:0000256" key="1">
    <source>
        <dbReference type="ARBA" id="ARBA00004141"/>
    </source>
</evidence>
<dbReference type="AlphaFoldDB" id="A0A1G4AWH4"/>
<dbReference type="GeneID" id="34564354"/>
<sequence>MFYVSIVFHNIALLAIKLSFLCQYCRIMAVPRMRRTYALALLVVGAWSASKDFIAAFQCLPVEGFWDKSVKSHCISNQPQRYVNAAGNVITDVAVFALPFNQTDTWPGTHPTRPNSSLPKSFPRDAENETTASGVSSERLTRLKDERSITHGSPYQHHTNANESSETIFSLASVRVDSITPVKSSFSPLSPRPVRTASSSTKSYSVRRDGTSF</sequence>
<organism evidence="9 10">
    <name type="scientific">Colletotrichum orchidophilum</name>
    <dbReference type="NCBI Taxonomy" id="1209926"/>
    <lineage>
        <taxon>Eukaryota</taxon>
        <taxon>Fungi</taxon>
        <taxon>Dikarya</taxon>
        <taxon>Ascomycota</taxon>
        <taxon>Pezizomycotina</taxon>
        <taxon>Sordariomycetes</taxon>
        <taxon>Hypocreomycetidae</taxon>
        <taxon>Glomerellales</taxon>
        <taxon>Glomerellaceae</taxon>
        <taxon>Colletotrichum</taxon>
    </lineage>
</organism>
<evidence type="ECO:0000256" key="6">
    <source>
        <dbReference type="SAM" id="MobiDB-lite"/>
    </source>
</evidence>
<feature type="compositionally biased region" description="Polar residues" evidence="6">
    <location>
        <begin position="105"/>
        <end position="119"/>
    </location>
</feature>
<feature type="compositionally biased region" description="Polar residues" evidence="6">
    <location>
        <begin position="129"/>
        <end position="138"/>
    </location>
</feature>
<feature type="transmembrane region" description="Helical" evidence="7">
    <location>
        <begin position="6"/>
        <end position="25"/>
    </location>
</feature>
<gene>
    <name evidence="9" type="ORF">CORC01_11218</name>
</gene>
<evidence type="ECO:0000256" key="7">
    <source>
        <dbReference type="SAM" id="Phobius"/>
    </source>
</evidence>
<protein>
    <recommendedName>
        <fullName evidence="8">Rhodopsin domain-containing protein</fullName>
    </recommendedName>
</protein>
<dbReference type="InterPro" id="IPR052337">
    <property type="entry name" value="SAT4-like"/>
</dbReference>